<dbReference type="SUPFAM" id="SSF52507">
    <property type="entry name" value="Homo-oligomeric flavin-containing Cys decarboxylases, HFCD"/>
    <property type="match status" value="1"/>
</dbReference>
<organism evidence="2 3">
    <name type="scientific">Oceaniferula marina</name>
    <dbReference type="NCBI Taxonomy" id="2748318"/>
    <lineage>
        <taxon>Bacteria</taxon>
        <taxon>Pseudomonadati</taxon>
        <taxon>Verrucomicrobiota</taxon>
        <taxon>Verrucomicrobiia</taxon>
        <taxon>Verrucomicrobiales</taxon>
        <taxon>Verrucomicrobiaceae</taxon>
        <taxon>Oceaniferula</taxon>
    </lineage>
</organism>
<protein>
    <submittedName>
        <fullName evidence="2">Phosphopantothenoylcysteine decarboxylase</fullName>
    </submittedName>
</protein>
<dbReference type="PANTHER" id="PTHR14359:SF6">
    <property type="entry name" value="PHOSPHOPANTOTHENOYLCYSTEINE DECARBOXYLASE"/>
    <property type="match status" value="1"/>
</dbReference>
<dbReference type="GO" id="GO:0010181">
    <property type="term" value="F:FMN binding"/>
    <property type="evidence" value="ECO:0007669"/>
    <property type="project" value="TreeGrafter"/>
</dbReference>
<dbReference type="InterPro" id="IPR003382">
    <property type="entry name" value="Flavoprotein"/>
</dbReference>
<dbReference type="InterPro" id="IPR036551">
    <property type="entry name" value="Flavin_trans-like"/>
</dbReference>
<reference evidence="2 3" key="1">
    <citation type="submission" date="2020-07" db="EMBL/GenBank/DDBJ databases">
        <title>Roseicoccus Jingziensis gen. nov., sp. nov., isolated from coastal seawater.</title>
        <authorList>
            <person name="Feng X."/>
        </authorList>
    </citation>
    <scope>NUCLEOTIDE SEQUENCE [LARGE SCALE GENOMIC DNA]</scope>
    <source>
        <strain evidence="2 3">N1E253</strain>
    </source>
</reference>
<dbReference type="RefSeq" id="WP_178933094.1">
    <property type="nucleotide sequence ID" value="NZ_JACBAZ010000004.1"/>
</dbReference>
<evidence type="ECO:0000259" key="1">
    <source>
        <dbReference type="Pfam" id="PF02441"/>
    </source>
</evidence>
<comment type="caution">
    <text evidence="2">The sequence shown here is derived from an EMBL/GenBank/DDBJ whole genome shotgun (WGS) entry which is preliminary data.</text>
</comment>
<dbReference type="PANTHER" id="PTHR14359">
    <property type="entry name" value="HOMO-OLIGOMERIC FLAVIN CONTAINING CYS DECARBOXYLASE FAMILY"/>
    <property type="match status" value="1"/>
</dbReference>
<feature type="domain" description="Flavoprotein" evidence="1">
    <location>
        <begin position="2"/>
        <end position="173"/>
    </location>
</feature>
<accession>A0A851GGH9</accession>
<dbReference type="Pfam" id="PF02441">
    <property type="entry name" value="Flavoprotein"/>
    <property type="match status" value="1"/>
</dbReference>
<gene>
    <name evidence="2" type="ORF">HW115_11860</name>
</gene>
<name>A0A851GGH9_9BACT</name>
<dbReference type="GO" id="GO:0004633">
    <property type="term" value="F:phosphopantothenoylcysteine decarboxylase activity"/>
    <property type="evidence" value="ECO:0007669"/>
    <property type="project" value="TreeGrafter"/>
</dbReference>
<dbReference type="GO" id="GO:0015937">
    <property type="term" value="P:coenzyme A biosynthetic process"/>
    <property type="evidence" value="ECO:0007669"/>
    <property type="project" value="TreeGrafter"/>
</dbReference>
<dbReference type="AlphaFoldDB" id="A0A851GGH9"/>
<dbReference type="Proteomes" id="UP000557872">
    <property type="component" value="Unassembled WGS sequence"/>
</dbReference>
<dbReference type="EMBL" id="JACBAZ010000004">
    <property type="protein sequence ID" value="NWK56309.1"/>
    <property type="molecule type" value="Genomic_DNA"/>
</dbReference>
<keyword evidence="3" id="KW-1185">Reference proteome</keyword>
<evidence type="ECO:0000313" key="2">
    <source>
        <dbReference type="EMBL" id="NWK56309.1"/>
    </source>
</evidence>
<dbReference type="GO" id="GO:0071513">
    <property type="term" value="C:phosphopantothenoylcysteine decarboxylase complex"/>
    <property type="evidence" value="ECO:0007669"/>
    <property type="project" value="TreeGrafter"/>
</dbReference>
<evidence type="ECO:0000313" key="3">
    <source>
        <dbReference type="Proteomes" id="UP000557872"/>
    </source>
</evidence>
<dbReference type="Gene3D" id="3.40.50.1950">
    <property type="entry name" value="Flavin prenyltransferase-like"/>
    <property type="match status" value="1"/>
</dbReference>
<sequence length="182" mass="19421">MKTIILGITGSIAAYKAAGIASQLVKNGHDVHCVMTHAATEFITPLTLQVISRNPVLVSLEDEKQSWKPGHIDLADRADLFLVAPATANTLANFANGLAPDPLSSIYLATRAPALFAPAMNGKMWLHPATQRNVDQLEKDGCQFIGPAEEGMLACGYSGPGRLIEEETIIAKAEEILATKDT</sequence>
<proteinExistence type="predicted"/>